<dbReference type="SUPFAM" id="SSF52540">
    <property type="entry name" value="P-loop containing nucleoside triphosphate hydrolases"/>
    <property type="match status" value="1"/>
</dbReference>
<dbReference type="Gene3D" id="3.40.50.300">
    <property type="entry name" value="P-loop containing nucleotide triphosphate hydrolases"/>
    <property type="match status" value="1"/>
</dbReference>
<accession>A0A3N2R7Q5</accession>
<protein>
    <recommendedName>
        <fullName evidence="3">Sulphotransferase Stf0 domain-containing protein</fullName>
    </recommendedName>
</protein>
<dbReference type="InterPro" id="IPR027417">
    <property type="entry name" value="P-loop_NTPase"/>
</dbReference>
<evidence type="ECO:0008006" key="3">
    <source>
        <dbReference type="Google" id="ProtNLM"/>
    </source>
</evidence>
<evidence type="ECO:0000313" key="1">
    <source>
        <dbReference type="EMBL" id="ROU03411.1"/>
    </source>
</evidence>
<dbReference type="AlphaFoldDB" id="A0A3N2R7Q5"/>
<organism evidence="1 2">
    <name type="scientific">Histidinibacterium lentulum</name>
    <dbReference type="NCBI Taxonomy" id="2480588"/>
    <lineage>
        <taxon>Bacteria</taxon>
        <taxon>Pseudomonadati</taxon>
        <taxon>Pseudomonadota</taxon>
        <taxon>Alphaproteobacteria</taxon>
        <taxon>Rhodobacterales</taxon>
        <taxon>Paracoccaceae</taxon>
        <taxon>Histidinibacterium</taxon>
    </lineage>
</organism>
<dbReference type="Proteomes" id="UP000268016">
    <property type="component" value="Unassembled WGS sequence"/>
</dbReference>
<dbReference type="EMBL" id="RDRB01000002">
    <property type="protein sequence ID" value="ROU03411.1"/>
    <property type="molecule type" value="Genomic_DNA"/>
</dbReference>
<name>A0A3N2R7Q5_9RHOB</name>
<sequence length="249" mass="28412">MIFTARSGSTALYGNLKSHPQVFMRAEVFGNKFLPGEMEQTDDNRIKFLRRYWGHFKNGGQPPDGLSRGFKFQVTRTGEQFTAPMRFAKVANEYRPAVICLRRQNRLKQALSALNARRLREYSAMMKPGSSSAHVTAEDAGILKAFREESFKVNIEELRQLMKGIDRNYSYLDKIAERFEGRLDITYEDYASDRDSVVGRVMEHIGVDASAWEAGDTYLKITSDDLSSVIENYDDVVHFANENGISHML</sequence>
<comment type="caution">
    <text evidence="1">The sequence shown here is derived from an EMBL/GenBank/DDBJ whole genome shotgun (WGS) entry which is preliminary data.</text>
</comment>
<evidence type="ECO:0000313" key="2">
    <source>
        <dbReference type="Proteomes" id="UP000268016"/>
    </source>
</evidence>
<reference evidence="1 2" key="1">
    <citation type="submission" date="2018-10" db="EMBL/GenBank/DDBJ databases">
        <title>Histidinibacterium lentulum gen. nov., sp. nov., a marine bacterium from the culture broth of Picochlorum sp. 122.</title>
        <authorList>
            <person name="Wang G."/>
        </authorList>
    </citation>
    <scope>NUCLEOTIDE SEQUENCE [LARGE SCALE GENOMIC DNA]</scope>
    <source>
        <strain evidence="1 2">B17</strain>
    </source>
</reference>
<gene>
    <name evidence="1" type="ORF">EAT49_03640</name>
</gene>
<proteinExistence type="predicted"/>
<keyword evidence="2" id="KW-1185">Reference proteome</keyword>